<feature type="domain" description="Histidine kinase/HSP90-like ATPase" evidence="11">
    <location>
        <begin position="279"/>
        <end position="368"/>
    </location>
</feature>
<keyword evidence="14" id="KW-1185">Reference proteome</keyword>
<dbReference type="Gene3D" id="3.30.565.10">
    <property type="entry name" value="Histidine kinase-like ATPase, C-terminal domain"/>
    <property type="match status" value="1"/>
</dbReference>
<evidence type="ECO:0000256" key="2">
    <source>
        <dbReference type="ARBA" id="ARBA00012438"/>
    </source>
</evidence>
<keyword evidence="3" id="KW-0597">Phosphoprotein</keyword>
<feature type="transmembrane region" description="Helical" evidence="10">
    <location>
        <begin position="93"/>
        <end position="114"/>
    </location>
</feature>
<feature type="transmembrane region" description="Helical" evidence="10">
    <location>
        <begin position="57"/>
        <end position="81"/>
    </location>
</feature>
<dbReference type="PANTHER" id="PTHR24421">
    <property type="entry name" value="NITRATE/NITRITE SENSOR PROTEIN NARX-RELATED"/>
    <property type="match status" value="1"/>
</dbReference>
<accession>A0A5N0V3B4</accession>
<keyword evidence="4" id="KW-0808">Transferase</keyword>
<dbReference type="AlphaFoldDB" id="A0A5N0V3B4"/>
<evidence type="ECO:0000256" key="10">
    <source>
        <dbReference type="SAM" id="Phobius"/>
    </source>
</evidence>
<evidence type="ECO:0000259" key="11">
    <source>
        <dbReference type="Pfam" id="PF02518"/>
    </source>
</evidence>
<dbReference type="Proteomes" id="UP000319769">
    <property type="component" value="Unassembled WGS sequence"/>
</dbReference>
<evidence type="ECO:0000256" key="6">
    <source>
        <dbReference type="ARBA" id="ARBA00022777"/>
    </source>
</evidence>
<dbReference type="RefSeq" id="WP_144747830.1">
    <property type="nucleotide sequence ID" value="NZ_VMNW02000037.1"/>
</dbReference>
<proteinExistence type="predicted"/>
<feature type="transmembrane region" description="Helical" evidence="10">
    <location>
        <begin position="15"/>
        <end position="37"/>
    </location>
</feature>
<evidence type="ECO:0000313" key="14">
    <source>
        <dbReference type="Proteomes" id="UP000319769"/>
    </source>
</evidence>
<gene>
    <name evidence="13" type="ORF">FPZ12_023705</name>
</gene>
<keyword evidence="6 13" id="KW-0418">Kinase</keyword>
<evidence type="ECO:0000256" key="5">
    <source>
        <dbReference type="ARBA" id="ARBA00022741"/>
    </source>
</evidence>
<comment type="catalytic activity">
    <reaction evidence="1">
        <text>ATP + protein L-histidine = ADP + protein N-phospho-L-histidine.</text>
        <dbReference type="EC" id="2.7.13.3"/>
    </reaction>
</comment>
<keyword evidence="7" id="KW-0067">ATP-binding</keyword>
<evidence type="ECO:0000259" key="12">
    <source>
        <dbReference type="Pfam" id="PF07730"/>
    </source>
</evidence>
<dbReference type="PANTHER" id="PTHR24421:SF10">
    <property type="entry name" value="NITRATE_NITRITE SENSOR PROTEIN NARQ"/>
    <property type="match status" value="1"/>
</dbReference>
<dbReference type="GO" id="GO:0000155">
    <property type="term" value="F:phosphorelay sensor kinase activity"/>
    <property type="evidence" value="ECO:0007669"/>
    <property type="project" value="InterPro"/>
</dbReference>
<sequence length="373" mass="39365">MPIPNLTAFARRHRAAGLVLLDVVVAGFVAYSVTMSVHGHWPLVLLTFAGLVVRRRWPLVAMAAALVVVVFGPNLGPAFVALYTVGAVLGPRLWTWSSVVASVAAFVTMGQINWGNDWKSVGLGLALFVALPVLAGLWMHQRANLLTALRERAEQAERERHLLAEQALAAERRRIAGEMHDIVAHRVSVIAVQAGAITVVAKDERVGEAAEVIRKNGTAALSELRDMLRVLRNGGEDESTPPPGLDGIPELVEDSRAAGTKVEVRLPDPVPELPVPVGRAVYRLAQEALTNVAKHAPGALVRVSVTDTPDELAVDVVNDAPPGQSGAGLPSSGYGLAGMRERVMLAGGTVSSGPTADGGFAVHARFPWEGAAA</sequence>
<evidence type="ECO:0000313" key="13">
    <source>
        <dbReference type="EMBL" id="KAA9158111.1"/>
    </source>
</evidence>
<keyword evidence="10" id="KW-0472">Membrane</keyword>
<dbReference type="EMBL" id="VMNW02000037">
    <property type="protein sequence ID" value="KAA9158111.1"/>
    <property type="molecule type" value="Genomic_DNA"/>
</dbReference>
<comment type="caution">
    <text evidence="13">The sequence shown here is derived from an EMBL/GenBank/DDBJ whole genome shotgun (WGS) entry which is preliminary data.</text>
</comment>
<dbReference type="InterPro" id="IPR050482">
    <property type="entry name" value="Sensor_HK_TwoCompSys"/>
</dbReference>
<evidence type="ECO:0000256" key="8">
    <source>
        <dbReference type="ARBA" id="ARBA00023012"/>
    </source>
</evidence>
<dbReference type="EC" id="2.7.13.3" evidence="2"/>
<dbReference type="Gene3D" id="1.20.5.1930">
    <property type="match status" value="1"/>
</dbReference>
<dbReference type="CDD" id="cd16917">
    <property type="entry name" value="HATPase_UhpB-NarQ-NarX-like"/>
    <property type="match status" value="1"/>
</dbReference>
<feature type="domain" description="Signal transduction histidine kinase subgroup 3 dimerisation and phosphoacceptor" evidence="12">
    <location>
        <begin position="171"/>
        <end position="234"/>
    </location>
</feature>
<dbReference type="Pfam" id="PF07730">
    <property type="entry name" value="HisKA_3"/>
    <property type="match status" value="1"/>
</dbReference>
<evidence type="ECO:0000256" key="7">
    <source>
        <dbReference type="ARBA" id="ARBA00022840"/>
    </source>
</evidence>
<protein>
    <recommendedName>
        <fullName evidence="2">histidine kinase</fullName>
        <ecNumber evidence="2">2.7.13.3</ecNumber>
    </recommendedName>
</protein>
<dbReference type="Pfam" id="PF02518">
    <property type="entry name" value="HATPase_c"/>
    <property type="match status" value="1"/>
</dbReference>
<dbReference type="GO" id="GO:0005524">
    <property type="term" value="F:ATP binding"/>
    <property type="evidence" value="ECO:0007669"/>
    <property type="project" value="UniProtKB-KW"/>
</dbReference>
<keyword evidence="10" id="KW-0812">Transmembrane</keyword>
<dbReference type="InterPro" id="IPR003594">
    <property type="entry name" value="HATPase_dom"/>
</dbReference>
<evidence type="ECO:0000256" key="3">
    <source>
        <dbReference type="ARBA" id="ARBA00022553"/>
    </source>
</evidence>
<feature type="coiled-coil region" evidence="9">
    <location>
        <begin position="139"/>
        <end position="173"/>
    </location>
</feature>
<feature type="transmembrane region" description="Helical" evidence="10">
    <location>
        <begin position="120"/>
        <end position="140"/>
    </location>
</feature>
<keyword evidence="9" id="KW-0175">Coiled coil</keyword>
<keyword evidence="10" id="KW-1133">Transmembrane helix</keyword>
<dbReference type="InterPro" id="IPR036890">
    <property type="entry name" value="HATPase_C_sf"/>
</dbReference>
<dbReference type="GO" id="GO:0046983">
    <property type="term" value="F:protein dimerization activity"/>
    <property type="evidence" value="ECO:0007669"/>
    <property type="project" value="InterPro"/>
</dbReference>
<name>A0A5N0V3B4_9PSEU</name>
<organism evidence="13 14">
    <name type="scientific">Amycolatopsis acidicola</name>
    <dbReference type="NCBI Taxonomy" id="2596893"/>
    <lineage>
        <taxon>Bacteria</taxon>
        <taxon>Bacillati</taxon>
        <taxon>Actinomycetota</taxon>
        <taxon>Actinomycetes</taxon>
        <taxon>Pseudonocardiales</taxon>
        <taxon>Pseudonocardiaceae</taxon>
        <taxon>Amycolatopsis</taxon>
    </lineage>
</organism>
<dbReference type="SUPFAM" id="SSF55874">
    <property type="entry name" value="ATPase domain of HSP90 chaperone/DNA topoisomerase II/histidine kinase"/>
    <property type="match status" value="1"/>
</dbReference>
<keyword evidence="8" id="KW-0902">Two-component regulatory system</keyword>
<dbReference type="GO" id="GO:0016020">
    <property type="term" value="C:membrane"/>
    <property type="evidence" value="ECO:0007669"/>
    <property type="project" value="InterPro"/>
</dbReference>
<evidence type="ECO:0000256" key="1">
    <source>
        <dbReference type="ARBA" id="ARBA00000085"/>
    </source>
</evidence>
<evidence type="ECO:0000256" key="4">
    <source>
        <dbReference type="ARBA" id="ARBA00022679"/>
    </source>
</evidence>
<keyword evidence="5" id="KW-0547">Nucleotide-binding</keyword>
<dbReference type="OrthoDB" id="227596at2"/>
<reference evidence="13" key="1">
    <citation type="submission" date="2019-09" db="EMBL/GenBank/DDBJ databases">
        <authorList>
            <person name="Teo W.F.A."/>
            <person name="Duangmal K."/>
        </authorList>
    </citation>
    <scope>NUCLEOTIDE SEQUENCE [LARGE SCALE GENOMIC DNA]</scope>
    <source>
        <strain evidence="13">K81G1</strain>
    </source>
</reference>
<dbReference type="InterPro" id="IPR011712">
    <property type="entry name" value="Sig_transdc_His_kin_sub3_dim/P"/>
</dbReference>
<evidence type="ECO:0000256" key="9">
    <source>
        <dbReference type="SAM" id="Coils"/>
    </source>
</evidence>